<keyword evidence="2" id="KW-1185">Reference proteome</keyword>
<dbReference type="Proteomes" id="UP000650466">
    <property type="component" value="Unassembled WGS sequence"/>
</dbReference>
<dbReference type="EMBL" id="JACVVD010000032">
    <property type="protein sequence ID" value="MBD0384881.1"/>
    <property type="molecule type" value="Genomic_DNA"/>
</dbReference>
<dbReference type="AlphaFoldDB" id="A0A926QME1"/>
<sequence length="72" mass="8353">MKKLKIIITGIIIVISIVGASAWKNHINNRDSNPEFLINKYYNYLVEREYKNNIHMLEGKEFKGNLSDLANT</sequence>
<organism evidence="1 2">
    <name type="scientific">Paenibacillus sedimenti</name>
    <dbReference type="NCBI Taxonomy" id="2770274"/>
    <lineage>
        <taxon>Bacteria</taxon>
        <taxon>Bacillati</taxon>
        <taxon>Bacillota</taxon>
        <taxon>Bacilli</taxon>
        <taxon>Bacillales</taxon>
        <taxon>Paenibacillaceae</taxon>
        <taxon>Paenibacillus</taxon>
    </lineage>
</organism>
<comment type="caution">
    <text evidence="1">The sequence shown here is derived from an EMBL/GenBank/DDBJ whole genome shotgun (WGS) entry which is preliminary data.</text>
</comment>
<evidence type="ECO:0000313" key="2">
    <source>
        <dbReference type="Proteomes" id="UP000650466"/>
    </source>
</evidence>
<proteinExistence type="predicted"/>
<reference evidence="1" key="1">
    <citation type="submission" date="2020-09" db="EMBL/GenBank/DDBJ databases">
        <title>Draft Genome Sequence of Paenibacillus sp. WST5.</title>
        <authorList>
            <person name="Bao Z."/>
        </authorList>
    </citation>
    <scope>NUCLEOTIDE SEQUENCE</scope>
    <source>
        <strain evidence="1">WST5</strain>
    </source>
</reference>
<evidence type="ECO:0000313" key="1">
    <source>
        <dbReference type="EMBL" id="MBD0384881.1"/>
    </source>
</evidence>
<accession>A0A926QME1</accession>
<name>A0A926QME1_9BACL</name>
<gene>
    <name evidence="1" type="ORF">ICC18_33270</name>
</gene>
<protein>
    <submittedName>
        <fullName evidence="1">Uncharacterized protein</fullName>
    </submittedName>
</protein>
<dbReference type="RefSeq" id="WP_188178637.1">
    <property type="nucleotide sequence ID" value="NZ_JACVVD010000032.1"/>
</dbReference>